<proteinExistence type="predicted"/>
<comment type="caution">
    <text evidence="1">The sequence shown here is derived from an EMBL/GenBank/DDBJ whole genome shotgun (WGS) entry which is preliminary data.</text>
</comment>
<name>A0A0F8ZVD1_9ZZZZ</name>
<feature type="non-terminal residue" evidence="1">
    <location>
        <position position="1"/>
    </location>
</feature>
<dbReference type="EMBL" id="LAZR01045874">
    <property type="protein sequence ID" value="KKK97832.1"/>
    <property type="molecule type" value="Genomic_DNA"/>
</dbReference>
<organism evidence="1">
    <name type="scientific">marine sediment metagenome</name>
    <dbReference type="NCBI Taxonomy" id="412755"/>
    <lineage>
        <taxon>unclassified sequences</taxon>
        <taxon>metagenomes</taxon>
        <taxon>ecological metagenomes</taxon>
    </lineage>
</organism>
<gene>
    <name evidence="1" type="ORF">LCGC14_2648830</name>
</gene>
<reference evidence="1" key="1">
    <citation type="journal article" date="2015" name="Nature">
        <title>Complex archaea that bridge the gap between prokaryotes and eukaryotes.</title>
        <authorList>
            <person name="Spang A."/>
            <person name="Saw J.H."/>
            <person name="Jorgensen S.L."/>
            <person name="Zaremba-Niedzwiedzka K."/>
            <person name="Martijn J."/>
            <person name="Lind A.E."/>
            <person name="van Eijk R."/>
            <person name="Schleper C."/>
            <person name="Guy L."/>
            <person name="Ettema T.J."/>
        </authorList>
    </citation>
    <scope>NUCLEOTIDE SEQUENCE</scope>
</reference>
<protein>
    <submittedName>
        <fullName evidence="1">Uncharacterized protein</fullName>
    </submittedName>
</protein>
<sequence length="83" mass="9485">LRHGDFTHDLAFTSQSISQLLRVAGFTKVSAFPQRPVVHGVISFLRYILWRLFELVFHLYLLIETGSPRGIFTQNIIAVGRKS</sequence>
<evidence type="ECO:0000313" key="1">
    <source>
        <dbReference type="EMBL" id="KKK97832.1"/>
    </source>
</evidence>
<accession>A0A0F8ZVD1</accession>
<dbReference type="AlphaFoldDB" id="A0A0F8ZVD1"/>